<reference evidence="4 5" key="1">
    <citation type="submission" date="2018-03" db="EMBL/GenBank/DDBJ databases">
        <title>Draft Genome Sequences of the Obligatory Marine Myxobacteria Enhygromyxa salina SWB005.</title>
        <authorList>
            <person name="Poehlein A."/>
            <person name="Moghaddam J.A."/>
            <person name="Harms H."/>
            <person name="Alanjari M."/>
            <person name="Koenig G.M."/>
            <person name="Daniel R."/>
            <person name="Schaeberle T.F."/>
        </authorList>
    </citation>
    <scope>NUCLEOTIDE SEQUENCE [LARGE SCALE GENOMIC DNA]</scope>
    <source>
        <strain evidence="4 5">SWB005</strain>
    </source>
</reference>
<comment type="caution">
    <text evidence="4">The sequence shown here is derived from an EMBL/GenBank/DDBJ whole genome shotgun (WGS) entry which is preliminary data.</text>
</comment>
<accession>A0A2S9XSM6</accession>
<proteinExistence type="predicted"/>
<evidence type="ECO:0000256" key="1">
    <source>
        <dbReference type="SAM" id="MobiDB-lite"/>
    </source>
</evidence>
<dbReference type="InterPro" id="IPR055592">
    <property type="entry name" value="DUF7168"/>
</dbReference>
<feature type="domain" description="DUF2786" evidence="2">
    <location>
        <begin position="139"/>
        <end position="176"/>
    </location>
</feature>
<feature type="compositionally biased region" description="Gly residues" evidence="1">
    <location>
        <begin position="364"/>
        <end position="379"/>
    </location>
</feature>
<dbReference type="OrthoDB" id="249404at2"/>
<name>A0A2S9XSM6_9BACT</name>
<dbReference type="AlphaFoldDB" id="A0A2S9XSM6"/>
<feature type="region of interest" description="Disordered" evidence="1">
    <location>
        <begin position="357"/>
        <end position="379"/>
    </location>
</feature>
<evidence type="ECO:0000313" key="4">
    <source>
        <dbReference type="EMBL" id="PRP95869.1"/>
    </source>
</evidence>
<sequence length="379" mass="42327">MTTNPKREAARLSVELEAQLVQRLVQEWRGINYSYFKGALRIPVIQLCDAGEPLGRWCSELRSLEISRTLALDYDWGEVLEALKREVVCQFIDERLSVADERRHGPTFRRICARLGIRTRAPGRPRPARAGEERDPTSRVVSRIHKLLALAHSPNRHEAETAAATARRLMIKFNMSELSDIHGEARPDPGRARYGYRHLGNPSAPVREHDRRLAKILNDFFFVESAWLPVYLPRVGRRGSVLEICGLEANLLMAEHVHAFANRTASRLWSEYARATDRRSNRDRQAYLAGVMKGFETKLAAQDQQLQAQGLVWVPAPELGVYFRRRNPTLRHVQPGDAGGCEAYEHGSRAGREIVLTPPVASGSGSGPGAGPKALGPGG</sequence>
<dbReference type="InterPro" id="IPR024498">
    <property type="entry name" value="DUF2786"/>
</dbReference>
<evidence type="ECO:0000259" key="2">
    <source>
        <dbReference type="Pfam" id="PF10979"/>
    </source>
</evidence>
<feature type="domain" description="DUF7168" evidence="3">
    <location>
        <begin position="208"/>
        <end position="329"/>
    </location>
</feature>
<dbReference type="EMBL" id="PVNK01000166">
    <property type="protein sequence ID" value="PRP95869.1"/>
    <property type="molecule type" value="Genomic_DNA"/>
</dbReference>
<organism evidence="4 5">
    <name type="scientific">Enhygromyxa salina</name>
    <dbReference type="NCBI Taxonomy" id="215803"/>
    <lineage>
        <taxon>Bacteria</taxon>
        <taxon>Pseudomonadati</taxon>
        <taxon>Myxococcota</taxon>
        <taxon>Polyangia</taxon>
        <taxon>Nannocystales</taxon>
        <taxon>Nannocystaceae</taxon>
        <taxon>Enhygromyxa</taxon>
    </lineage>
</organism>
<evidence type="ECO:0000313" key="5">
    <source>
        <dbReference type="Proteomes" id="UP000237968"/>
    </source>
</evidence>
<keyword evidence="5" id="KW-1185">Reference proteome</keyword>
<dbReference type="Proteomes" id="UP000237968">
    <property type="component" value="Unassembled WGS sequence"/>
</dbReference>
<dbReference type="Pfam" id="PF23771">
    <property type="entry name" value="DUF7168"/>
    <property type="match status" value="1"/>
</dbReference>
<dbReference type="Pfam" id="PF10979">
    <property type="entry name" value="DUF2786"/>
    <property type="match status" value="1"/>
</dbReference>
<dbReference type="RefSeq" id="WP_106393068.1">
    <property type="nucleotide sequence ID" value="NZ_PVNK01000166.1"/>
</dbReference>
<protein>
    <submittedName>
        <fullName evidence="4">Uncharacterized protein</fullName>
    </submittedName>
</protein>
<evidence type="ECO:0000259" key="3">
    <source>
        <dbReference type="Pfam" id="PF23771"/>
    </source>
</evidence>
<gene>
    <name evidence="4" type="ORF">ENSA5_37390</name>
</gene>